<evidence type="ECO:0000313" key="3">
    <source>
        <dbReference type="EMBL" id="ETA80623.1"/>
    </source>
</evidence>
<dbReference type="InterPro" id="IPR043168">
    <property type="entry name" value="DegV_C"/>
</dbReference>
<keyword evidence="2" id="KW-0446">Lipid-binding</keyword>
<dbReference type="Gene3D" id="3.40.50.10440">
    <property type="entry name" value="Dihydroxyacetone kinase, domain 1"/>
    <property type="match status" value="1"/>
</dbReference>
<comment type="function">
    <text evidence="1">May bind long-chain fatty acids, such as palmitate, and may play a role in lipid transport or fatty acid metabolism.</text>
</comment>
<protein>
    <recommendedName>
        <fullName evidence="5">Fatty acid-binding protein DegV</fullName>
    </recommendedName>
</protein>
<dbReference type="PROSITE" id="PS51482">
    <property type="entry name" value="DEGV"/>
    <property type="match status" value="1"/>
</dbReference>
<evidence type="ECO:0000256" key="1">
    <source>
        <dbReference type="ARBA" id="ARBA00003238"/>
    </source>
</evidence>
<accession>V7I440</accession>
<dbReference type="AlphaFoldDB" id="V7I440"/>
<dbReference type="Gene3D" id="2.20.28.50">
    <property type="entry name" value="degv family protein"/>
    <property type="match status" value="1"/>
</dbReference>
<dbReference type="InterPro" id="IPR050270">
    <property type="entry name" value="DegV_domain_contain"/>
</dbReference>
<dbReference type="PANTHER" id="PTHR33434">
    <property type="entry name" value="DEGV DOMAIN-CONTAINING PROTEIN DR_1986-RELATED"/>
    <property type="match status" value="1"/>
</dbReference>
<dbReference type="Pfam" id="PF02645">
    <property type="entry name" value="DegV"/>
    <property type="match status" value="1"/>
</dbReference>
<evidence type="ECO:0000256" key="2">
    <source>
        <dbReference type="ARBA" id="ARBA00023121"/>
    </source>
</evidence>
<dbReference type="InterPro" id="IPR003797">
    <property type="entry name" value="DegV"/>
</dbReference>
<proteinExistence type="predicted"/>
<dbReference type="OrthoDB" id="9780660at2"/>
<dbReference type="PANTHER" id="PTHR33434:SF3">
    <property type="entry name" value="DEGV DOMAIN-CONTAINING PROTEIN YITS"/>
    <property type="match status" value="1"/>
</dbReference>
<dbReference type="Proteomes" id="UP000017747">
    <property type="component" value="Unassembled WGS sequence"/>
</dbReference>
<evidence type="ECO:0000313" key="4">
    <source>
        <dbReference type="Proteomes" id="UP000017747"/>
    </source>
</evidence>
<sequence length="290" mass="32620">MKPIIITDSNCDLTAEYLKENNIPVIPFYFNLKGQDYADDFGKSISYKEFYNELRNGEMPTTAQITPFVFEEYFRKYISEGYSIVYIGFSSELSGSYNNSVLAKNAILAEESNADITVIDTKSATTGQGLLVFYACEMLKHGKSKEDIVSWIEDNKLKVNHWFTVDSLDHLKRGGRLSATSATVGTLLSIKPILIINNDGKLVPVKKVRGRKKAIRELLDELKNKIINPEEQTIYITHGDCIEDAVYLKTLLMSEIKVRNVVINYLGPIIGTHTGPGLICITFIGKDREI</sequence>
<dbReference type="RefSeq" id="WP_023387329.1">
    <property type="nucleotide sequence ID" value="NZ_AXUN02000179.1"/>
</dbReference>
<comment type="caution">
    <text evidence="3">The sequence shown here is derived from an EMBL/GenBank/DDBJ whole genome shotgun (WGS) entry which is preliminary data.</text>
</comment>
<dbReference type="GO" id="GO:0008289">
    <property type="term" value="F:lipid binding"/>
    <property type="evidence" value="ECO:0007669"/>
    <property type="project" value="UniProtKB-KW"/>
</dbReference>
<dbReference type="NCBIfam" id="TIGR00762">
    <property type="entry name" value="DegV"/>
    <property type="match status" value="1"/>
</dbReference>
<organism evidence="3 4">
    <name type="scientific">Youngiibacter fragilis 232.1</name>
    <dbReference type="NCBI Taxonomy" id="994573"/>
    <lineage>
        <taxon>Bacteria</taxon>
        <taxon>Bacillati</taxon>
        <taxon>Bacillota</taxon>
        <taxon>Clostridia</taxon>
        <taxon>Eubacteriales</taxon>
        <taxon>Clostridiaceae</taxon>
        <taxon>Youngiibacter</taxon>
    </lineage>
</organism>
<dbReference type="SUPFAM" id="SSF82549">
    <property type="entry name" value="DAK1/DegV-like"/>
    <property type="match status" value="1"/>
</dbReference>
<dbReference type="eggNOG" id="COG1307">
    <property type="taxonomic scope" value="Bacteria"/>
</dbReference>
<keyword evidence="4" id="KW-1185">Reference proteome</keyword>
<reference evidence="3 4" key="1">
    <citation type="journal article" date="2014" name="Genome Announc.">
        <title>Genome Sequence of Youngiibacter fragilis, the Type Strain of the Genus Youngiibacter.</title>
        <authorList>
            <person name="Wawrik C.B."/>
            <person name="Callaghan A.V."/>
            <person name="Stamps B.W."/>
            <person name="Wawrik B."/>
        </authorList>
    </citation>
    <scope>NUCLEOTIDE SEQUENCE [LARGE SCALE GENOMIC DNA]</scope>
    <source>
        <strain evidence="3 4">232.1</strain>
    </source>
</reference>
<gene>
    <name evidence="3" type="ORF">T472_0211220</name>
</gene>
<dbReference type="STRING" id="994573.T472_0211220"/>
<dbReference type="PATRIC" id="fig|994573.3.peg.2081"/>
<evidence type="ECO:0008006" key="5">
    <source>
        <dbReference type="Google" id="ProtNLM"/>
    </source>
</evidence>
<dbReference type="EMBL" id="AXUN02000179">
    <property type="protein sequence ID" value="ETA80623.1"/>
    <property type="molecule type" value="Genomic_DNA"/>
</dbReference>
<name>V7I440_9CLOT</name>
<dbReference type="Gene3D" id="3.30.1180.10">
    <property type="match status" value="1"/>
</dbReference>